<gene>
    <name evidence="2" type="ORF">J2S00_001129</name>
</gene>
<dbReference type="Proteomes" id="UP001232445">
    <property type="component" value="Unassembled WGS sequence"/>
</dbReference>
<organism evidence="2 3">
    <name type="scientific">Caldalkalibacillus uzonensis</name>
    <dbReference type="NCBI Taxonomy" id="353224"/>
    <lineage>
        <taxon>Bacteria</taxon>
        <taxon>Bacillati</taxon>
        <taxon>Bacillota</taxon>
        <taxon>Bacilli</taxon>
        <taxon>Bacillales</taxon>
        <taxon>Bacillaceae</taxon>
        <taxon>Caldalkalibacillus</taxon>
    </lineage>
</organism>
<feature type="transmembrane region" description="Helical" evidence="1">
    <location>
        <begin position="12"/>
        <end position="30"/>
    </location>
</feature>
<evidence type="ECO:0000313" key="2">
    <source>
        <dbReference type="EMBL" id="MDQ0338345.1"/>
    </source>
</evidence>
<keyword evidence="1" id="KW-0472">Membrane</keyword>
<keyword evidence="3" id="KW-1185">Reference proteome</keyword>
<proteinExistence type="predicted"/>
<reference evidence="2 3" key="1">
    <citation type="submission" date="2023-07" db="EMBL/GenBank/DDBJ databases">
        <title>Genomic Encyclopedia of Type Strains, Phase IV (KMG-IV): sequencing the most valuable type-strain genomes for metagenomic binning, comparative biology and taxonomic classification.</title>
        <authorList>
            <person name="Goeker M."/>
        </authorList>
    </citation>
    <scope>NUCLEOTIDE SEQUENCE [LARGE SCALE GENOMIC DNA]</scope>
    <source>
        <strain evidence="2 3">DSM 17740</strain>
    </source>
</reference>
<comment type="caution">
    <text evidence="2">The sequence shown here is derived from an EMBL/GenBank/DDBJ whole genome shotgun (WGS) entry which is preliminary data.</text>
</comment>
<protein>
    <submittedName>
        <fullName evidence="2">Uncharacterized protein</fullName>
    </submittedName>
</protein>
<keyword evidence="1" id="KW-1133">Transmembrane helix</keyword>
<evidence type="ECO:0000256" key="1">
    <source>
        <dbReference type="SAM" id="Phobius"/>
    </source>
</evidence>
<keyword evidence="1" id="KW-0812">Transmembrane</keyword>
<accession>A0ABU0CPL4</accession>
<sequence length="38" mass="4453">MEAFSLTPATWFWLVVPMPLLIVWAVWTYVKEGRGNDQ</sequence>
<name>A0ABU0CPL4_9BACI</name>
<evidence type="ECO:0000313" key="3">
    <source>
        <dbReference type="Proteomes" id="UP001232445"/>
    </source>
</evidence>
<dbReference type="EMBL" id="JAUSUQ010000003">
    <property type="protein sequence ID" value="MDQ0338345.1"/>
    <property type="molecule type" value="Genomic_DNA"/>
</dbReference>